<organism evidence="3 4">
    <name type="scientific">Rhodoplanes azumiensis</name>
    <dbReference type="NCBI Taxonomy" id="1897628"/>
    <lineage>
        <taxon>Bacteria</taxon>
        <taxon>Pseudomonadati</taxon>
        <taxon>Pseudomonadota</taxon>
        <taxon>Alphaproteobacteria</taxon>
        <taxon>Hyphomicrobiales</taxon>
        <taxon>Nitrobacteraceae</taxon>
        <taxon>Rhodoplanes</taxon>
    </lineage>
</organism>
<evidence type="ECO:0000313" key="4">
    <source>
        <dbReference type="Proteomes" id="UP001597314"/>
    </source>
</evidence>
<dbReference type="InterPro" id="IPR001135">
    <property type="entry name" value="NADH_Q_OxRdtase_suD"/>
</dbReference>
<keyword evidence="4" id="KW-1185">Reference proteome</keyword>
<gene>
    <name evidence="3" type="ORF">ACFSOX_07675</name>
</gene>
<sequence>MADPTKSETAKADTAKGGDRITALLADADVAGPQRPWPRYRVDATVFEAIAKLLGEGERDLLGLWAETGAVHLALRRVGEDPCVVSTPVIDGRFPSVGIRHAPAIRPERAIRDLFGYEPVDAPDLRPWLDHGAWTASAPLGAAGPAVPRDPADYPVLPVTGEGLHQIPVGPVHAGIIEPGHFRFTANGETVVRLEERLGYVHKGIDGLLIDAPLDRAAKVVARVSGDSTVASSFAFARAVEAALGVAPPPRAVVVRGVMAELERLANHFGDIGAICNDAAFAIVLAHCGIFREKILAASAAVFAHRLMMDMIVPGGVTTNITAEGAKLIVETLDAITPAFEEIVRLYEDTPSIQDRTCGTGHLSADLARRFAAGGPVGRASARDFDARRDLAYAPYAGRVFEVPVLTAGDVDARIQVRTREVAASMKLIRELLRALPAGPVFAALPDATEACEGIAVTEAFRGDLLVWLRLLPGRIVARGHVRDASWFQWPLLEAAIENNIVADFPLCNKSFNCSYSGADL</sequence>
<dbReference type="InterPro" id="IPR052197">
    <property type="entry name" value="ComplexI_49kDa-like"/>
</dbReference>
<reference evidence="4" key="1">
    <citation type="journal article" date="2019" name="Int. J. Syst. Evol. Microbiol.">
        <title>The Global Catalogue of Microorganisms (GCM) 10K type strain sequencing project: providing services to taxonomists for standard genome sequencing and annotation.</title>
        <authorList>
            <consortium name="The Broad Institute Genomics Platform"/>
            <consortium name="The Broad Institute Genome Sequencing Center for Infectious Disease"/>
            <person name="Wu L."/>
            <person name="Ma J."/>
        </authorList>
    </citation>
    <scope>NUCLEOTIDE SEQUENCE [LARGE SCALE GENOMIC DNA]</scope>
    <source>
        <strain evidence="4">CGMCC 1.6774</strain>
    </source>
</reference>
<dbReference type="EMBL" id="JBHUIW010000006">
    <property type="protein sequence ID" value="MFD2182027.1"/>
    <property type="molecule type" value="Genomic_DNA"/>
</dbReference>
<keyword evidence="1" id="KW-0560">Oxidoreductase</keyword>
<comment type="caution">
    <text evidence="3">The sequence shown here is derived from an EMBL/GenBank/DDBJ whole genome shotgun (WGS) entry which is preliminary data.</text>
</comment>
<dbReference type="RefSeq" id="WP_378477209.1">
    <property type="nucleotide sequence ID" value="NZ_JBHUIW010000006.1"/>
</dbReference>
<dbReference type="SUPFAM" id="SSF56762">
    <property type="entry name" value="HydB/Nqo4-like"/>
    <property type="match status" value="1"/>
</dbReference>
<name>A0ABW5AIT8_9BRAD</name>
<dbReference type="InterPro" id="IPR029014">
    <property type="entry name" value="NiFe-Hase_large"/>
</dbReference>
<dbReference type="PANTHER" id="PTHR43485:SF1">
    <property type="entry name" value="FORMATE HYDROGENLYASE SUBUNIT 5-RELATED"/>
    <property type="match status" value="1"/>
</dbReference>
<dbReference type="PANTHER" id="PTHR43485">
    <property type="entry name" value="HYDROGENASE-4 COMPONENT G"/>
    <property type="match status" value="1"/>
</dbReference>
<proteinExistence type="predicted"/>
<feature type="domain" description="NADH-quinone oxidoreductase subunit D" evidence="2">
    <location>
        <begin position="291"/>
        <end position="445"/>
    </location>
</feature>
<accession>A0ABW5AIT8</accession>
<dbReference type="InterPro" id="IPR037232">
    <property type="entry name" value="NADH_quin_OxRdtase_su_C/D-like"/>
</dbReference>
<evidence type="ECO:0000313" key="3">
    <source>
        <dbReference type="EMBL" id="MFD2182027.1"/>
    </source>
</evidence>
<protein>
    <submittedName>
        <fullName evidence="3">Hydrogenase expression protein HypE</fullName>
    </submittedName>
</protein>
<evidence type="ECO:0000259" key="2">
    <source>
        <dbReference type="Pfam" id="PF00346"/>
    </source>
</evidence>
<dbReference type="Proteomes" id="UP001597314">
    <property type="component" value="Unassembled WGS sequence"/>
</dbReference>
<dbReference type="SUPFAM" id="SSF143243">
    <property type="entry name" value="Nqo5-like"/>
    <property type="match status" value="1"/>
</dbReference>
<evidence type="ECO:0000256" key="1">
    <source>
        <dbReference type="ARBA" id="ARBA00023002"/>
    </source>
</evidence>
<dbReference type="Pfam" id="PF00346">
    <property type="entry name" value="Complex1_49kDa"/>
    <property type="match status" value="1"/>
</dbReference>
<dbReference type="Gene3D" id="1.10.645.10">
    <property type="entry name" value="Cytochrome-c3 Hydrogenase, chain B"/>
    <property type="match status" value="1"/>
</dbReference>